<dbReference type="GO" id="GO:0043709">
    <property type="term" value="P:cell adhesion involved in single-species biofilm formation"/>
    <property type="evidence" value="ECO:0007669"/>
    <property type="project" value="TreeGrafter"/>
</dbReference>
<dbReference type="GO" id="GO:1902201">
    <property type="term" value="P:negative regulation of bacterial-type flagellum-dependent cell motility"/>
    <property type="evidence" value="ECO:0007669"/>
    <property type="project" value="TreeGrafter"/>
</dbReference>
<dbReference type="STRING" id="180332.GCA_000797495_00048"/>
<evidence type="ECO:0000256" key="1">
    <source>
        <dbReference type="SAM" id="Phobius"/>
    </source>
</evidence>
<dbReference type="AlphaFoldDB" id="A0A4U8Q8Q4"/>
<dbReference type="EC" id="2.7.7.65" evidence="4"/>
<dbReference type="SMART" id="SM00267">
    <property type="entry name" value="GGDEF"/>
    <property type="match status" value="1"/>
</dbReference>
<feature type="transmembrane region" description="Helical" evidence="1">
    <location>
        <begin position="310"/>
        <end position="332"/>
    </location>
</feature>
<proteinExistence type="predicted"/>
<dbReference type="NCBIfam" id="TIGR00254">
    <property type="entry name" value="GGDEF"/>
    <property type="match status" value="1"/>
</dbReference>
<organism evidence="4 5">
    <name type="scientific">Robinsoniella peoriensis</name>
    <dbReference type="NCBI Taxonomy" id="180332"/>
    <lineage>
        <taxon>Bacteria</taxon>
        <taxon>Bacillati</taxon>
        <taxon>Bacillota</taxon>
        <taxon>Clostridia</taxon>
        <taxon>Lachnospirales</taxon>
        <taxon>Lachnospiraceae</taxon>
        <taxon>Robinsoniella</taxon>
    </lineage>
</organism>
<evidence type="ECO:0000259" key="2">
    <source>
        <dbReference type="PROSITE" id="PS50885"/>
    </source>
</evidence>
<dbReference type="PROSITE" id="PS50887">
    <property type="entry name" value="GGDEF"/>
    <property type="match status" value="1"/>
</dbReference>
<dbReference type="InterPro" id="IPR029787">
    <property type="entry name" value="Nucleotide_cyclase"/>
</dbReference>
<dbReference type="EMBL" id="QGQD01000047">
    <property type="protein sequence ID" value="TLD00784.1"/>
    <property type="molecule type" value="Genomic_DNA"/>
</dbReference>
<keyword evidence="4" id="KW-0548">Nucleotidyltransferase</keyword>
<dbReference type="Proteomes" id="UP000306509">
    <property type="component" value="Unassembled WGS sequence"/>
</dbReference>
<name>A0A4U8Q8Q4_9FIRM</name>
<dbReference type="CDD" id="cd01949">
    <property type="entry name" value="GGDEF"/>
    <property type="match status" value="1"/>
</dbReference>
<dbReference type="InterPro" id="IPR043128">
    <property type="entry name" value="Rev_trsase/Diguanyl_cyclase"/>
</dbReference>
<keyword evidence="1" id="KW-1133">Transmembrane helix</keyword>
<dbReference type="CDD" id="cd12912">
    <property type="entry name" value="PDC2_MCP_like"/>
    <property type="match status" value="1"/>
</dbReference>
<dbReference type="GO" id="GO:0005886">
    <property type="term" value="C:plasma membrane"/>
    <property type="evidence" value="ECO:0007669"/>
    <property type="project" value="TreeGrafter"/>
</dbReference>
<keyword evidence="4" id="KW-0808">Transferase</keyword>
<dbReference type="GO" id="GO:0052621">
    <property type="term" value="F:diguanylate cyclase activity"/>
    <property type="evidence" value="ECO:0007669"/>
    <property type="project" value="UniProtKB-EC"/>
</dbReference>
<dbReference type="Gene3D" id="3.30.70.270">
    <property type="match status" value="1"/>
</dbReference>
<evidence type="ECO:0000313" key="5">
    <source>
        <dbReference type="Proteomes" id="UP000306509"/>
    </source>
</evidence>
<dbReference type="PANTHER" id="PTHR45138">
    <property type="entry name" value="REGULATORY COMPONENTS OF SENSORY TRANSDUCTION SYSTEM"/>
    <property type="match status" value="1"/>
</dbReference>
<dbReference type="RefSeq" id="WP_027292967.1">
    <property type="nucleotide sequence ID" value="NZ_CABMJZ010000067.1"/>
</dbReference>
<dbReference type="Gene3D" id="6.10.340.10">
    <property type="match status" value="1"/>
</dbReference>
<accession>A0A4U8Q8Q4</accession>
<dbReference type="GO" id="GO:0007165">
    <property type="term" value="P:signal transduction"/>
    <property type="evidence" value="ECO:0007669"/>
    <property type="project" value="InterPro"/>
</dbReference>
<gene>
    <name evidence="4" type="primary">yedQ_1</name>
    <name evidence="4" type="ORF">DSM106044_02360</name>
</gene>
<feature type="domain" description="HAMP" evidence="2">
    <location>
        <begin position="334"/>
        <end position="386"/>
    </location>
</feature>
<dbReference type="InterPro" id="IPR000160">
    <property type="entry name" value="GGDEF_dom"/>
</dbReference>
<dbReference type="SUPFAM" id="SSF158472">
    <property type="entry name" value="HAMP domain-like"/>
    <property type="match status" value="1"/>
</dbReference>
<keyword evidence="1" id="KW-0472">Membrane</keyword>
<evidence type="ECO:0000313" key="4">
    <source>
        <dbReference type="EMBL" id="TLD00784.1"/>
    </source>
</evidence>
<dbReference type="InterPro" id="IPR003660">
    <property type="entry name" value="HAMP_dom"/>
</dbReference>
<dbReference type="SUPFAM" id="SSF55073">
    <property type="entry name" value="Nucleotide cyclase"/>
    <property type="match status" value="1"/>
</dbReference>
<dbReference type="CDD" id="cd06225">
    <property type="entry name" value="HAMP"/>
    <property type="match status" value="1"/>
</dbReference>
<dbReference type="PROSITE" id="PS50885">
    <property type="entry name" value="HAMP"/>
    <property type="match status" value="1"/>
</dbReference>
<keyword evidence="5" id="KW-1185">Reference proteome</keyword>
<dbReference type="Pfam" id="PF00672">
    <property type="entry name" value="HAMP"/>
    <property type="match status" value="1"/>
</dbReference>
<reference evidence="4 5" key="1">
    <citation type="journal article" date="2019" name="Anaerobe">
        <title>Detection of Robinsoniella peoriensis in multiple bone samples of a trauma patient.</title>
        <authorList>
            <person name="Schrottner P."/>
            <person name="Hartwich K."/>
            <person name="Bunk B."/>
            <person name="Schober I."/>
            <person name="Helbig S."/>
            <person name="Rudolph W.W."/>
            <person name="Gunzer F."/>
        </authorList>
    </citation>
    <scope>NUCLEOTIDE SEQUENCE [LARGE SCALE GENOMIC DNA]</scope>
    <source>
        <strain evidence="4 5">DSM 106044</strain>
    </source>
</reference>
<dbReference type="Pfam" id="PF00990">
    <property type="entry name" value="GGDEF"/>
    <property type="match status" value="1"/>
</dbReference>
<dbReference type="InterPro" id="IPR050469">
    <property type="entry name" value="Diguanylate_Cyclase"/>
</dbReference>
<dbReference type="SMART" id="SM00304">
    <property type="entry name" value="HAMP"/>
    <property type="match status" value="1"/>
</dbReference>
<protein>
    <submittedName>
        <fullName evidence="4">Putative diguanylate cyclase YedQ</fullName>
        <ecNumber evidence="4">2.7.7.65</ecNumber>
    </submittedName>
</protein>
<evidence type="ECO:0000259" key="3">
    <source>
        <dbReference type="PROSITE" id="PS50887"/>
    </source>
</evidence>
<dbReference type="CDD" id="cd12913">
    <property type="entry name" value="PDC1_MCP_like"/>
    <property type="match status" value="1"/>
</dbReference>
<comment type="caution">
    <text evidence="4">The sequence shown here is derived from an EMBL/GenBank/DDBJ whole genome shotgun (WGS) entry which is preliminary data.</text>
</comment>
<dbReference type="Pfam" id="PF22673">
    <property type="entry name" value="MCP-like_PDC_1"/>
    <property type="match status" value="1"/>
</dbReference>
<dbReference type="PANTHER" id="PTHR45138:SF9">
    <property type="entry name" value="DIGUANYLATE CYCLASE DGCM-RELATED"/>
    <property type="match status" value="1"/>
</dbReference>
<feature type="domain" description="GGDEF" evidence="3">
    <location>
        <begin position="422"/>
        <end position="549"/>
    </location>
</feature>
<dbReference type="Gene3D" id="3.30.450.20">
    <property type="entry name" value="PAS domain"/>
    <property type="match status" value="1"/>
</dbReference>
<dbReference type="OrthoDB" id="9804955at2"/>
<keyword evidence="1" id="KW-0812">Transmembrane</keyword>
<sequence length="549" mass="61683" precursor="true">MKSLKTKVIALVLGCMLLSSFVIGSFSILSSKRAVSADSAQIMNLICENKTQEISALLSRIEQSVNTLTLYASRQIESTEKFKTDSAYVDQYTEHLTDIAINAATNTEGAMTVYIRYNPEYTSPTSGLFCSKSSTDSTFQPLEPTNLSLYDSSDTSRVGWFYEPAKNKKGTWMAPYLNDNINIEMISFVIPFYVDDVFIGVVGMDIDFSVLQTIVDETNVYQNGYAYLTDEKANLIYHQDLPRGTSLMDYNNGEFREAAEMLLQNSSENSLISYSYHGYQRKAAFRSLQNGMRLVLAAPISDIDKQANLLILQILIASFVIVALTAILTFIFTRRLVKPLLELTAAAQKIAAGDLSISITHHSNDEVGTLAESFRETVKHLHKYISYINELAYRDPLTGVKNKTAYLEVANKMDELARLKRPEFAVIVFDINGLKNVNDTYGHDFGDILIADTCKIICHTFKQTPIYRIGGDEFVALLENDDYKNSIQLLNQLQKDIDAYNEQPHNTIKISVAKGIAVYSEATDYTFQDVFKRADNAMYYNKAKMKSSV</sequence>